<protein>
    <recommendedName>
        <fullName evidence="4">Nudix hydrolase domain-containing protein</fullName>
    </recommendedName>
</protein>
<dbReference type="SUPFAM" id="SSF55811">
    <property type="entry name" value="Nudix"/>
    <property type="match status" value="1"/>
</dbReference>
<dbReference type="PANTHER" id="PTHR43046">
    <property type="entry name" value="GDP-MANNOSE MANNOSYL HYDROLASE"/>
    <property type="match status" value="1"/>
</dbReference>
<sequence length="146" mass="17419">MKYSHGAFNVVIVNQRVLLVKRRDFPLWDLPGGVVELDELPSEAAIREMYEETGYEVQIDYEFARYIDKTRNDCQHLFKSHIINGELKRTTTETRDLRWFSLNQLPLFIIPNRKRQIQDALTIKNFEEHEISENWLISLIRNLVKK</sequence>
<dbReference type="InterPro" id="IPR020084">
    <property type="entry name" value="NUDIX_hydrolase_CS"/>
</dbReference>
<name>A0A366SQ44_9ENTE</name>
<dbReference type="AlphaFoldDB" id="A0A366SQ44"/>
<evidence type="ECO:0000313" key="5">
    <source>
        <dbReference type="EMBL" id="RBR29508.1"/>
    </source>
</evidence>
<dbReference type="PANTHER" id="PTHR43046:SF2">
    <property type="entry name" value="8-OXO-DGTP DIPHOSPHATASE-RELATED"/>
    <property type="match status" value="1"/>
</dbReference>
<dbReference type="RefSeq" id="WP_113784552.1">
    <property type="nucleotide sequence ID" value="NZ_KZ845705.1"/>
</dbReference>
<dbReference type="PROSITE" id="PS51462">
    <property type="entry name" value="NUDIX"/>
    <property type="match status" value="1"/>
</dbReference>
<comment type="similarity">
    <text evidence="3">Belongs to the Nudix hydrolase family.</text>
</comment>
<dbReference type="InterPro" id="IPR020476">
    <property type="entry name" value="Nudix_hydrolase"/>
</dbReference>
<comment type="cofactor">
    <cofactor evidence="1">
        <name>Mg(2+)</name>
        <dbReference type="ChEBI" id="CHEBI:18420"/>
    </cofactor>
</comment>
<evidence type="ECO:0000256" key="2">
    <source>
        <dbReference type="ARBA" id="ARBA00022801"/>
    </source>
</evidence>
<dbReference type="Pfam" id="PF00293">
    <property type="entry name" value="NUDIX"/>
    <property type="match status" value="1"/>
</dbReference>
<feature type="domain" description="Nudix hydrolase" evidence="4">
    <location>
        <begin position="2"/>
        <end position="123"/>
    </location>
</feature>
<dbReference type="InterPro" id="IPR000086">
    <property type="entry name" value="NUDIX_hydrolase_dom"/>
</dbReference>
<comment type="caution">
    <text evidence="5">The sequence shown here is derived from an EMBL/GenBank/DDBJ whole genome shotgun (WGS) entry which is preliminary data.</text>
</comment>
<dbReference type="Proteomes" id="UP000252800">
    <property type="component" value="Unassembled WGS sequence"/>
</dbReference>
<dbReference type="EMBL" id="LEOY01000008">
    <property type="protein sequence ID" value="RBR29508.1"/>
    <property type="molecule type" value="Genomic_DNA"/>
</dbReference>
<evidence type="ECO:0000256" key="1">
    <source>
        <dbReference type="ARBA" id="ARBA00001946"/>
    </source>
</evidence>
<dbReference type="InterPro" id="IPR015797">
    <property type="entry name" value="NUDIX_hydrolase-like_dom_sf"/>
</dbReference>
<organism evidence="5 6">
    <name type="scientific">Enterococcus cecorum</name>
    <dbReference type="NCBI Taxonomy" id="44008"/>
    <lineage>
        <taxon>Bacteria</taxon>
        <taxon>Bacillati</taxon>
        <taxon>Bacillota</taxon>
        <taxon>Bacilli</taxon>
        <taxon>Lactobacillales</taxon>
        <taxon>Enterococcaceae</taxon>
        <taxon>Enterococcus</taxon>
    </lineage>
</organism>
<dbReference type="PROSITE" id="PS00893">
    <property type="entry name" value="NUDIX_BOX"/>
    <property type="match status" value="1"/>
</dbReference>
<dbReference type="PRINTS" id="PR00502">
    <property type="entry name" value="NUDIXFAMILY"/>
</dbReference>
<accession>A0A366SQ44</accession>
<evidence type="ECO:0000256" key="3">
    <source>
        <dbReference type="RuleBase" id="RU003476"/>
    </source>
</evidence>
<dbReference type="GO" id="GO:0016787">
    <property type="term" value="F:hydrolase activity"/>
    <property type="evidence" value="ECO:0007669"/>
    <property type="project" value="UniProtKB-KW"/>
</dbReference>
<gene>
    <name evidence="5" type="ORF">EB18_01294</name>
</gene>
<evidence type="ECO:0000259" key="4">
    <source>
        <dbReference type="PROSITE" id="PS51462"/>
    </source>
</evidence>
<dbReference type="Gene3D" id="3.90.79.10">
    <property type="entry name" value="Nucleoside Triphosphate Pyrophosphohydrolase"/>
    <property type="match status" value="1"/>
</dbReference>
<reference evidence="5 6" key="1">
    <citation type="submission" date="2015-06" db="EMBL/GenBank/DDBJ databases">
        <title>The Genome Sequence of Enterococcus cecorum 170AEA1.</title>
        <authorList>
            <consortium name="The Broad Institute Genomics Platform"/>
            <consortium name="The Broad Institute Genome Sequencing Center for Infectious Disease"/>
            <person name="Earl A.M."/>
            <person name="Van Tyne D."/>
            <person name="Lebreton F."/>
            <person name="Saavedra J.T."/>
            <person name="Gilmore M.S."/>
            <person name="Manson McGuire A."/>
            <person name="Clock S."/>
            <person name="Crupain M."/>
            <person name="Rangan U."/>
            <person name="Young S."/>
            <person name="Abouelleil A."/>
            <person name="Cao P."/>
            <person name="Chapman S.B."/>
            <person name="Griggs A."/>
            <person name="Priest M."/>
            <person name="Shea T."/>
            <person name="Wortman J."/>
            <person name="Nusbaum C."/>
            <person name="Birren B."/>
        </authorList>
    </citation>
    <scope>NUCLEOTIDE SEQUENCE [LARGE SCALE GENOMIC DNA]</scope>
    <source>
        <strain evidence="5 6">170AEA1</strain>
    </source>
</reference>
<keyword evidence="2 3" id="KW-0378">Hydrolase</keyword>
<proteinExistence type="inferred from homology"/>
<evidence type="ECO:0000313" key="6">
    <source>
        <dbReference type="Proteomes" id="UP000252800"/>
    </source>
</evidence>